<protein>
    <recommendedName>
        <fullName evidence="2">UBA domain-containing protein</fullName>
    </recommendedName>
</protein>
<keyword evidence="4" id="KW-1185">Reference proteome</keyword>
<name>A0ABR2HD47_9EUKA</name>
<dbReference type="InterPro" id="IPR015940">
    <property type="entry name" value="UBA"/>
</dbReference>
<accession>A0ABR2HD47</accession>
<dbReference type="PROSITE" id="PS50030">
    <property type="entry name" value="UBA"/>
    <property type="match status" value="1"/>
</dbReference>
<dbReference type="Gene3D" id="1.10.8.10">
    <property type="entry name" value="DNA helicase RuvA subunit, C-terminal domain"/>
    <property type="match status" value="2"/>
</dbReference>
<feature type="domain" description="UBA" evidence="2">
    <location>
        <begin position="106"/>
        <end position="146"/>
    </location>
</feature>
<comment type="caution">
    <text evidence="3">The sequence shown here is derived from an EMBL/GenBank/DDBJ whole genome shotgun (WGS) entry which is preliminary data.</text>
</comment>
<dbReference type="PANTHER" id="PTHR10621">
    <property type="entry name" value="UV EXCISION REPAIR PROTEIN RAD23"/>
    <property type="match status" value="1"/>
</dbReference>
<dbReference type="PANTHER" id="PTHR10621:SF0">
    <property type="entry name" value="UV EXCISION REPAIR PROTEIN RAD23"/>
    <property type="match status" value="1"/>
</dbReference>
<dbReference type="SUPFAM" id="SSF46934">
    <property type="entry name" value="UBA-like"/>
    <property type="match status" value="2"/>
</dbReference>
<sequence length="228" mass="26323">MQDIEITVSVSMSMSKLKGEIKHYMVKPNEKVSDLKKVINRDFNRMEDEKLVLMLADKLKALNDEQTIAEAIQGSNPNLKIIFPKNQNPPPHSYIFRPNKLISEPPVDDKYLKVLEQLGYPPEECKKALIASFNNVAKAAEYLIHGNIPQQRFSGNRSRRSTQSERSRSCTSDEEGQKPKEHIKLESMDIAVINRLKNEGFDEKMIIQIYFACDRDEQQTRELLKNMK</sequence>
<evidence type="ECO:0000256" key="1">
    <source>
        <dbReference type="SAM" id="MobiDB-lite"/>
    </source>
</evidence>
<gene>
    <name evidence="3" type="ORF">M9Y10_021112</name>
</gene>
<evidence type="ECO:0000313" key="4">
    <source>
        <dbReference type="Proteomes" id="UP001470230"/>
    </source>
</evidence>
<dbReference type="Proteomes" id="UP001470230">
    <property type="component" value="Unassembled WGS sequence"/>
</dbReference>
<evidence type="ECO:0000259" key="2">
    <source>
        <dbReference type="PROSITE" id="PS50030"/>
    </source>
</evidence>
<reference evidence="3 4" key="1">
    <citation type="submission" date="2024-04" db="EMBL/GenBank/DDBJ databases">
        <title>Tritrichomonas musculus Genome.</title>
        <authorList>
            <person name="Alves-Ferreira E."/>
            <person name="Grigg M."/>
            <person name="Lorenzi H."/>
            <person name="Galac M."/>
        </authorList>
    </citation>
    <scope>NUCLEOTIDE SEQUENCE [LARGE SCALE GENOMIC DNA]</scope>
    <source>
        <strain evidence="3 4">EAF2021</strain>
    </source>
</reference>
<proteinExistence type="predicted"/>
<dbReference type="Pfam" id="PF00627">
    <property type="entry name" value="UBA"/>
    <property type="match status" value="1"/>
</dbReference>
<organism evidence="3 4">
    <name type="scientific">Tritrichomonas musculus</name>
    <dbReference type="NCBI Taxonomy" id="1915356"/>
    <lineage>
        <taxon>Eukaryota</taxon>
        <taxon>Metamonada</taxon>
        <taxon>Parabasalia</taxon>
        <taxon>Tritrichomonadida</taxon>
        <taxon>Tritrichomonadidae</taxon>
        <taxon>Tritrichomonas</taxon>
    </lineage>
</organism>
<dbReference type="EMBL" id="JAPFFF010000031">
    <property type="protein sequence ID" value="KAK8844939.1"/>
    <property type="molecule type" value="Genomic_DNA"/>
</dbReference>
<dbReference type="InterPro" id="IPR009060">
    <property type="entry name" value="UBA-like_sf"/>
</dbReference>
<feature type="region of interest" description="Disordered" evidence="1">
    <location>
        <begin position="151"/>
        <end position="182"/>
    </location>
</feature>
<evidence type="ECO:0000313" key="3">
    <source>
        <dbReference type="EMBL" id="KAK8844939.1"/>
    </source>
</evidence>
<dbReference type="SMART" id="SM00165">
    <property type="entry name" value="UBA"/>
    <property type="match status" value="2"/>
</dbReference>